<dbReference type="InterPro" id="IPR056280">
    <property type="entry name" value="AIPP2-like_SPOC"/>
</dbReference>
<keyword evidence="5" id="KW-0804">Transcription</keyword>
<dbReference type="AlphaFoldDB" id="A0AB40AQM0"/>
<organism evidence="8 9">
    <name type="scientific">Dioscorea cayennensis subsp. rotundata</name>
    <name type="common">White Guinea yam</name>
    <name type="synonym">Dioscorea rotundata</name>
    <dbReference type="NCBI Taxonomy" id="55577"/>
    <lineage>
        <taxon>Eukaryota</taxon>
        <taxon>Viridiplantae</taxon>
        <taxon>Streptophyta</taxon>
        <taxon>Embryophyta</taxon>
        <taxon>Tracheophyta</taxon>
        <taxon>Spermatophyta</taxon>
        <taxon>Magnoliopsida</taxon>
        <taxon>Liliopsida</taxon>
        <taxon>Dioscoreales</taxon>
        <taxon>Dioscoreaceae</taxon>
        <taxon>Dioscorea</taxon>
    </lineage>
</organism>
<protein>
    <submittedName>
        <fullName evidence="9">Uncharacterized protein LOC120252998 isoform X1</fullName>
    </submittedName>
</protein>
<keyword evidence="3" id="KW-0862">Zinc</keyword>
<dbReference type="GO" id="GO:0034244">
    <property type="term" value="P:negative regulation of transcription elongation by RNA polymerase II"/>
    <property type="evidence" value="ECO:0007669"/>
    <property type="project" value="InterPro"/>
</dbReference>
<evidence type="ECO:0000256" key="2">
    <source>
        <dbReference type="ARBA" id="ARBA00022771"/>
    </source>
</evidence>
<feature type="compositionally biased region" description="Basic and acidic residues" evidence="6">
    <location>
        <begin position="250"/>
        <end position="266"/>
    </location>
</feature>
<evidence type="ECO:0000313" key="9">
    <source>
        <dbReference type="RefSeq" id="XP_039117162.1"/>
    </source>
</evidence>
<evidence type="ECO:0000259" key="7">
    <source>
        <dbReference type="Pfam" id="PF23121"/>
    </source>
</evidence>
<evidence type="ECO:0000313" key="8">
    <source>
        <dbReference type="Proteomes" id="UP001515500"/>
    </source>
</evidence>
<dbReference type="Proteomes" id="UP001515500">
    <property type="component" value="Chromosome 25"/>
</dbReference>
<keyword evidence="1" id="KW-0479">Metal-binding</keyword>
<name>A0AB40AQM0_DIOCR</name>
<dbReference type="RefSeq" id="XP_039117162.1">
    <property type="nucleotide sequence ID" value="XM_039261228.1"/>
</dbReference>
<feature type="domain" description="AIPP2-like SPOC-like" evidence="7">
    <location>
        <begin position="334"/>
        <end position="459"/>
    </location>
</feature>
<proteinExistence type="predicted"/>
<evidence type="ECO:0000256" key="3">
    <source>
        <dbReference type="ARBA" id="ARBA00022833"/>
    </source>
</evidence>
<keyword evidence="2" id="KW-0863">Zinc-finger</keyword>
<evidence type="ECO:0000256" key="1">
    <source>
        <dbReference type="ARBA" id="ARBA00022723"/>
    </source>
</evidence>
<dbReference type="GO" id="GO:0140566">
    <property type="term" value="F:histone reader activity"/>
    <property type="evidence" value="ECO:0007669"/>
    <property type="project" value="InterPro"/>
</dbReference>
<evidence type="ECO:0000256" key="6">
    <source>
        <dbReference type="SAM" id="MobiDB-lite"/>
    </source>
</evidence>
<dbReference type="GO" id="GO:0008270">
    <property type="term" value="F:zinc ion binding"/>
    <property type="evidence" value="ECO:0007669"/>
    <property type="project" value="UniProtKB-KW"/>
</dbReference>
<gene>
    <name evidence="9" type="primary">LOC120252998</name>
</gene>
<sequence length="556" mass="63555">MLPCLKDISWEHKPKGVVARQRQSCKRDGAMMLLLCVIHVVQPVMRNFSVSAVGAGFLLSIRKLSFSILLIKMQPIQGYCGHQKSENWKCELCEPRDPKTLSSCRPKFYRCKKRTVKHRDKGTFCTLEKVLLKKPSVDDTGMVAVKPPDRCHVSSEPTCQFRIVDTSTEGNTLKIVDASNVVGFSSEIKEDKNFRKPRRRLVLFEEDEIDEDDSQVLAIPPTDENYSEKVKSLQSPCENNESANVALADNHEFDELDRSGSDEGKQPKKRRRRLILPDDDQLEHEQIDRSVQERNMEMPGSLELKETCKNESRSCHLEEIETYVPAMPIIDHVWRGNFNISNDTFGPLSAHLSNKACMRVWDSVSLFPGVIQAEKHSRLDIWPNSFKVSPPNDHNIALYFFPRSERADQMLKQLLDEFIKEDIALKVTFDNSELLVFTSTVLPEGFQRFRGKFYLWGVFRGRKDLVPSRLITKEIEEGEIIDNLKGEICEEVTLGNQNDDRNLDSCLKLFPLQQESIAITARTKIDVSVNLELQLGCSVVNGAQYFPPKHKSQILL</sequence>
<keyword evidence="8" id="KW-1185">Reference proteome</keyword>
<accession>A0AB40AQM0</accession>
<dbReference type="InterPro" id="IPR049914">
    <property type="entry name" value="PHD1-3/5-6"/>
</dbReference>
<dbReference type="GeneID" id="120252998"/>
<dbReference type="PANTHER" id="PTHR33304:SF49">
    <property type="entry name" value="OS12G0161500 PROTEIN"/>
    <property type="match status" value="1"/>
</dbReference>
<reference evidence="9" key="1">
    <citation type="submission" date="2025-08" db="UniProtKB">
        <authorList>
            <consortium name="RefSeq"/>
        </authorList>
    </citation>
    <scope>IDENTIFICATION</scope>
</reference>
<dbReference type="PANTHER" id="PTHR33304">
    <property type="match status" value="1"/>
</dbReference>
<evidence type="ECO:0000256" key="5">
    <source>
        <dbReference type="ARBA" id="ARBA00023163"/>
    </source>
</evidence>
<feature type="region of interest" description="Disordered" evidence="6">
    <location>
        <begin position="250"/>
        <end position="273"/>
    </location>
</feature>
<keyword evidence="4" id="KW-0805">Transcription regulation</keyword>
<evidence type="ECO:0000256" key="4">
    <source>
        <dbReference type="ARBA" id="ARBA00023015"/>
    </source>
</evidence>
<dbReference type="Pfam" id="PF23121">
    <property type="entry name" value="SPOC_AIPP2"/>
    <property type="match status" value="1"/>
</dbReference>